<evidence type="ECO:0000259" key="3">
    <source>
        <dbReference type="Pfam" id="PF00501"/>
    </source>
</evidence>
<dbReference type="GeneID" id="93649138"/>
<dbReference type="GO" id="GO:0016020">
    <property type="term" value="C:membrane"/>
    <property type="evidence" value="ECO:0007669"/>
    <property type="project" value="TreeGrafter"/>
</dbReference>
<evidence type="ECO:0000256" key="2">
    <source>
        <dbReference type="ARBA" id="ARBA00022840"/>
    </source>
</evidence>
<dbReference type="RefSeq" id="XP_067550535.1">
    <property type="nucleotide sequence ID" value="XM_067694230.1"/>
</dbReference>
<accession>A0A8H7ZIU0</accession>
<dbReference type="AlphaFoldDB" id="A0A8H7ZIU0"/>
<evidence type="ECO:0000313" key="4">
    <source>
        <dbReference type="EMBL" id="KAG5421419.1"/>
    </source>
</evidence>
<dbReference type="Gene3D" id="3.40.50.12780">
    <property type="entry name" value="N-terminal domain of ligase-like"/>
    <property type="match status" value="1"/>
</dbReference>
<dbReference type="GO" id="GO:0004467">
    <property type="term" value="F:long-chain fatty acid-CoA ligase activity"/>
    <property type="evidence" value="ECO:0007669"/>
    <property type="project" value="TreeGrafter"/>
</dbReference>
<keyword evidence="2" id="KW-0067">ATP-binding</keyword>
<organism evidence="4 5">
    <name type="scientific">Candida metapsilosis</name>
    <dbReference type="NCBI Taxonomy" id="273372"/>
    <lineage>
        <taxon>Eukaryota</taxon>
        <taxon>Fungi</taxon>
        <taxon>Dikarya</taxon>
        <taxon>Ascomycota</taxon>
        <taxon>Saccharomycotina</taxon>
        <taxon>Pichiomycetes</taxon>
        <taxon>Debaryomycetaceae</taxon>
        <taxon>Candida/Lodderomyces clade</taxon>
        <taxon>Candida</taxon>
    </lineage>
</organism>
<dbReference type="InterPro" id="IPR042099">
    <property type="entry name" value="ANL_N_sf"/>
</dbReference>
<dbReference type="GO" id="GO:0005783">
    <property type="term" value="C:endoplasmic reticulum"/>
    <property type="evidence" value="ECO:0007669"/>
    <property type="project" value="TreeGrafter"/>
</dbReference>
<evidence type="ECO:0000256" key="1">
    <source>
        <dbReference type="ARBA" id="ARBA00022741"/>
    </source>
</evidence>
<dbReference type="OrthoDB" id="1700726at2759"/>
<dbReference type="SUPFAM" id="SSF56801">
    <property type="entry name" value="Acetyl-CoA synthetase-like"/>
    <property type="match status" value="1"/>
</dbReference>
<dbReference type="EMBL" id="JAEOAQ010000001">
    <property type="protein sequence ID" value="KAG5421419.1"/>
    <property type="molecule type" value="Genomic_DNA"/>
</dbReference>
<name>A0A8H7ZIU0_9ASCO</name>
<dbReference type="PANTHER" id="PTHR43272">
    <property type="entry name" value="LONG-CHAIN-FATTY-ACID--COA LIGASE"/>
    <property type="match status" value="1"/>
</dbReference>
<reference evidence="4 5" key="1">
    <citation type="submission" date="2020-12" db="EMBL/GenBank/DDBJ databases">
        <title>Effect of drift, selection, and recombination on the evolution of hybrid genomes in Candida yeast pathogens.</title>
        <authorList>
            <person name="Mixao V."/>
            <person name="Ksiezopolska E."/>
            <person name="Saus E."/>
            <person name="Boekhout T."/>
            <person name="Gacser A."/>
            <person name="Gabaldon T."/>
        </authorList>
    </citation>
    <scope>NUCLEOTIDE SEQUENCE [LARGE SCALE GENOMIC DNA]</scope>
    <source>
        <strain evidence="4 5">BP57</strain>
    </source>
</reference>
<keyword evidence="1" id="KW-0547">Nucleotide-binding</keyword>
<sequence length="719" mass="81047">MSLIQESPERIFESLKEQLPLKASLIAKAVPVPGTEEKGYSPIYRNQYSPDKLITRLHPTLDTLYALFEFGYKFNEHRNALGVREKLPDGTFGKYQWQNYRTVRQRRDNLGSGIFFVLENNPFRTDSEIHKKLNYDPTRKEDSFVLTIFSSNRPEWVLADITTIAYSITNTALYDTLGPNASKHILELTESPIILCSKEKIRKLIELKKESTKMGNLIVIVSMDKLEGPEDAELKSFAAANKIALFDYEHVEKLGETVQLKPIPPTPDTKFTICFTSGTTGSMPKGVVLTHESAVSGMVFKYGKGYRPGATRMYSYLPAAHILERANLVYGVSIGAEIGFPSSKSATSLLEDVKELQPTNLSTVPRVLSKLEATIKSQIIQSENPWIKYIYTKAITEKLKLQAKPQDTDTNPTHLIYDKLLDGFRKKIGLGSVKMIATGSSPSNPETIRFIKAALNVGVSNGYGSTESFAGFLCSKQFDHNPGSIGAIGVSAECRLRDIPEMNYTSKDEGGPRGELLLRGPQIFKEYYKDPKSTADSFDKDGWFCSGDVARIDTKRNNQMYVIDRVKNFFKLAQGEFVTPEKIELAYLSSCPQIQQIFVHGNSLESYLVGIIGLDPTSIGDYLRIKFNDEISDPSDILHFLNDPVNKKTFLLDLNDAVKDQLQGFERLHNIEIYFEPLTVEKEVITPTQKIRRPLCTKYFEENLERMYQEGSILRNGKL</sequence>
<gene>
    <name evidence="4" type="ORF">I9W82_000509</name>
</gene>
<dbReference type="InterPro" id="IPR000873">
    <property type="entry name" value="AMP-dep_synth/lig_dom"/>
</dbReference>
<comment type="caution">
    <text evidence="4">The sequence shown here is derived from an EMBL/GenBank/DDBJ whole genome shotgun (WGS) entry which is preliminary data.</text>
</comment>
<evidence type="ECO:0000313" key="5">
    <source>
        <dbReference type="Proteomes" id="UP000669133"/>
    </source>
</evidence>
<keyword evidence="5" id="KW-1185">Reference proteome</keyword>
<dbReference type="GO" id="GO:0005524">
    <property type="term" value="F:ATP binding"/>
    <property type="evidence" value="ECO:0007669"/>
    <property type="project" value="UniProtKB-KW"/>
</dbReference>
<dbReference type="Proteomes" id="UP000669133">
    <property type="component" value="Unassembled WGS sequence"/>
</dbReference>
<feature type="domain" description="AMP-dependent synthetase/ligase" evidence="3">
    <location>
        <begin position="147"/>
        <end position="528"/>
    </location>
</feature>
<dbReference type="PANTHER" id="PTHR43272:SF33">
    <property type="entry name" value="AMP-BINDING DOMAIN-CONTAINING PROTEIN-RELATED"/>
    <property type="match status" value="1"/>
</dbReference>
<proteinExistence type="predicted"/>
<protein>
    <recommendedName>
        <fullName evidence="3">AMP-dependent synthetase/ligase domain-containing protein</fullName>
    </recommendedName>
</protein>
<dbReference type="Pfam" id="PF00501">
    <property type="entry name" value="AMP-binding"/>
    <property type="match status" value="1"/>
</dbReference>